<sequence length="218" mass="26082">MELTTEQLQRVESYLDKKEITYIDIRTEVFDHIVSDIETKMEDKKLDFETVFYNVTDKWNIHLKQESSWIFGVAYSLPKIALEKAKRSFKKYYFISVLSFIIPLFILTIIDLHFTESIKNELNLFLQTITVLTFIVFGLLFILKFKEKTKTTYSFILKTQSWNFIFGFIILFDLDYMNKNGDFQASQLALLVAFVFSTYSYFHFYKKHKEAIKKYKIL</sequence>
<dbReference type="RefSeq" id="WP_208890797.1">
    <property type="nucleotide sequence ID" value="NZ_CP019336.1"/>
</dbReference>
<proteinExistence type="predicted"/>
<evidence type="ECO:0000313" key="3">
    <source>
        <dbReference type="Proteomes" id="UP000232721"/>
    </source>
</evidence>
<evidence type="ECO:0000256" key="1">
    <source>
        <dbReference type="SAM" id="Phobius"/>
    </source>
</evidence>
<feature type="transmembrane region" description="Helical" evidence="1">
    <location>
        <begin position="155"/>
        <end position="172"/>
    </location>
</feature>
<feature type="transmembrane region" description="Helical" evidence="1">
    <location>
        <begin position="184"/>
        <end position="204"/>
    </location>
</feature>
<feature type="transmembrane region" description="Helical" evidence="1">
    <location>
        <begin position="124"/>
        <end position="143"/>
    </location>
</feature>
<keyword evidence="1" id="KW-0812">Transmembrane</keyword>
<organism evidence="2 3">
    <name type="scientific">Polaribacter sejongensis</name>
    <dbReference type="NCBI Taxonomy" id="985043"/>
    <lineage>
        <taxon>Bacteria</taxon>
        <taxon>Pseudomonadati</taxon>
        <taxon>Bacteroidota</taxon>
        <taxon>Flavobacteriia</taxon>
        <taxon>Flavobacteriales</taxon>
        <taxon>Flavobacteriaceae</taxon>
    </lineage>
</organism>
<keyword evidence="3" id="KW-1185">Reference proteome</keyword>
<protein>
    <recommendedName>
        <fullName evidence="4">DUF1129 domain-containing protein</fullName>
    </recommendedName>
</protein>
<dbReference type="Proteomes" id="UP000232721">
    <property type="component" value="Chromosome"/>
</dbReference>
<name>A0ABM6PY58_9FLAO</name>
<dbReference type="EMBL" id="CP019336">
    <property type="protein sequence ID" value="AUC21730.1"/>
    <property type="molecule type" value="Genomic_DNA"/>
</dbReference>
<feature type="transmembrane region" description="Helical" evidence="1">
    <location>
        <begin position="92"/>
        <end position="112"/>
    </location>
</feature>
<keyword evidence="1" id="KW-0472">Membrane</keyword>
<evidence type="ECO:0000313" key="2">
    <source>
        <dbReference type="EMBL" id="AUC21730.1"/>
    </source>
</evidence>
<reference evidence="2 3" key="1">
    <citation type="submission" date="2017-02" db="EMBL/GenBank/DDBJ databases">
        <title>Trade-off between light-utilization and light-protection in marine flavobacteria.</title>
        <authorList>
            <person name="Kumagai Y."/>
            <person name="Yoshizawa S."/>
            <person name="Kogure K."/>
            <person name="Iwasaki W."/>
        </authorList>
    </citation>
    <scope>NUCLEOTIDE SEQUENCE [LARGE SCALE GENOMIC DNA]</scope>
    <source>
        <strain evidence="2 3">KCTC 23670</strain>
    </source>
</reference>
<gene>
    <name evidence="2" type="ORF">BTO15_06240</name>
</gene>
<evidence type="ECO:0008006" key="4">
    <source>
        <dbReference type="Google" id="ProtNLM"/>
    </source>
</evidence>
<keyword evidence="1" id="KW-1133">Transmembrane helix</keyword>
<accession>A0ABM6PY58</accession>